<proteinExistence type="inferred from homology"/>
<dbReference type="Pfam" id="PF02897">
    <property type="entry name" value="Peptidase_S9_N"/>
    <property type="match status" value="1"/>
</dbReference>
<accession>A0A0K1JR53</accession>
<sequence>MGVSNSSVAPPQAKQVPVVREHHGDRFVDPYEWLRDGEDPEVIAHLEAENAFTEAQTEHLKPLTERVYTEMRSRIRETDLSVPVRMGGWWYYSRTREGEQYEIHCRAPYDAAQPRPMPAPEESVVGEQVLLDTNAEARGQEFYELGDLEVSVDSTRLALSYDVRGDERYDLEVRDIATGEVVDDAVREIGGGLVWSRSGDHLFYTRRDDAWRAHQVWRHRLGTPTAEDELVLQEDDELFSLVVETSRDERWLVVHAESRTTTEASLLDLDDPTGALRVVEPRTPGLDYSIEADGDRVLVTHNASRVDFDLAWADISAPGREHWQPLLTGADGDRIIAAHTFETYIAVSMRHGGLPVVRVLSKDQGAYGEPVDVATDGELSRVAVGSNPAYDTDVLQVVIESLLTPWAVYDLDPVTQERTLLKQREVPGYQPENYVEERLWVTARDGAKVPMSLVHHRSVVADGTAAGFIYGYGSYEVSIDPYFSALRLSMLDRGLVYAIAHVRGGGEMGRGWYDEGKLLAKKATFTDFIDCSKALVETGWVAPDRLVAEGGSAGGLLIGAVINDAPELYRAVHAAVPFVDALTTILDPSLPLTVGEWEEWGNPLKDPEVYAYMKSYTPYENVRPARYPAVLATTSLNDTRVFFVEPAKWVQVLRSTVTDQDERPVLLRTEMAAGHGGQSGRYDAWRQAAFETAFLLDAVDATEPLGGA</sequence>
<dbReference type="InterPro" id="IPR023302">
    <property type="entry name" value="Pept_S9A_N"/>
</dbReference>
<feature type="domain" description="Peptidase S9 prolyl oligopeptidase catalytic" evidence="6">
    <location>
        <begin position="482"/>
        <end position="699"/>
    </location>
</feature>
<comment type="similarity">
    <text evidence="1">Belongs to the peptidase S9A family.</text>
</comment>
<evidence type="ECO:0000259" key="7">
    <source>
        <dbReference type="Pfam" id="PF02897"/>
    </source>
</evidence>
<dbReference type="AlphaFoldDB" id="A0A0K1JR53"/>
<evidence type="ECO:0000256" key="1">
    <source>
        <dbReference type="ARBA" id="ARBA00005228"/>
    </source>
</evidence>
<name>A0A0K1JR53_9MICO</name>
<dbReference type="Gene3D" id="2.130.10.120">
    <property type="entry name" value="Prolyl oligopeptidase, N-terminal domain"/>
    <property type="match status" value="1"/>
</dbReference>
<evidence type="ECO:0000256" key="3">
    <source>
        <dbReference type="ARBA" id="ARBA00022801"/>
    </source>
</evidence>
<evidence type="ECO:0000256" key="4">
    <source>
        <dbReference type="ARBA" id="ARBA00022825"/>
    </source>
</evidence>
<evidence type="ECO:0000256" key="2">
    <source>
        <dbReference type="ARBA" id="ARBA00022670"/>
    </source>
</evidence>
<dbReference type="PRINTS" id="PR00862">
    <property type="entry name" value="PROLIGOPTASE"/>
</dbReference>
<evidence type="ECO:0000259" key="6">
    <source>
        <dbReference type="Pfam" id="PF00326"/>
    </source>
</evidence>
<evidence type="ECO:0000313" key="8">
    <source>
        <dbReference type="EMBL" id="AKU19040.1"/>
    </source>
</evidence>
<dbReference type="Proteomes" id="UP000066480">
    <property type="component" value="Chromosome"/>
</dbReference>
<keyword evidence="4" id="KW-0720">Serine protease</keyword>
<keyword evidence="9" id="KW-1185">Reference proteome</keyword>
<dbReference type="EMBL" id="CP011112">
    <property type="protein sequence ID" value="AKU19040.1"/>
    <property type="molecule type" value="Genomic_DNA"/>
</dbReference>
<keyword evidence="3 8" id="KW-0378">Hydrolase</keyword>
<dbReference type="SUPFAM" id="SSF50993">
    <property type="entry name" value="Peptidase/esterase 'gauge' domain"/>
    <property type="match status" value="1"/>
</dbReference>
<dbReference type="InterPro" id="IPR051543">
    <property type="entry name" value="Serine_Peptidase_S9A"/>
</dbReference>
<feature type="domain" description="Peptidase S9A N-terminal" evidence="7">
    <location>
        <begin position="10"/>
        <end position="424"/>
    </location>
</feature>
<keyword evidence="2 8" id="KW-0645">Protease</keyword>
<dbReference type="GO" id="GO:0006508">
    <property type="term" value="P:proteolysis"/>
    <property type="evidence" value="ECO:0007669"/>
    <property type="project" value="UniProtKB-KW"/>
</dbReference>
<dbReference type="Gene3D" id="3.40.50.1820">
    <property type="entry name" value="alpha/beta hydrolase"/>
    <property type="match status" value="1"/>
</dbReference>
<gene>
    <name evidence="8" type="ORF">VV02_17280</name>
</gene>
<dbReference type="KEGG" id="lmoi:VV02_17280"/>
<organism evidence="8 9">
    <name type="scientific">Luteipulveratus mongoliensis</name>
    <dbReference type="NCBI Taxonomy" id="571913"/>
    <lineage>
        <taxon>Bacteria</taxon>
        <taxon>Bacillati</taxon>
        <taxon>Actinomycetota</taxon>
        <taxon>Actinomycetes</taxon>
        <taxon>Micrococcales</taxon>
        <taxon>Dermacoccaceae</taxon>
        <taxon>Luteipulveratus</taxon>
    </lineage>
</organism>
<evidence type="ECO:0000313" key="9">
    <source>
        <dbReference type="Proteomes" id="UP000066480"/>
    </source>
</evidence>
<dbReference type="STRING" id="571913.VV02_17280"/>
<dbReference type="SUPFAM" id="SSF53474">
    <property type="entry name" value="alpha/beta-Hydrolases"/>
    <property type="match status" value="1"/>
</dbReference>
<dbReference type="InterPro" id="IPR029058">
    <property type="entry name" value="AB_hydrolase_fold"/>
</dbReference>
<reference evidence="8 9" key="1">
    <citation type="submission" date="2015-03" db="EMBL/GenBank/DDBJ databases">
        <title>Luteipulveratus halotolerans sp. nov., a novel actinobacterium (Dermacoccaceae) from Sarawak, Malaysia.</title>
        <authorList>
            <person name="Juboi H."/>
            <person name="Basik A."/>
            <person name="Shamsul S.S."/>
            <person name="Arnold P."/>
            <person name="Schmitt E.K."/>
            <person name="Sanglier J.-J."/>
            <person name="Yeo T."/>
        </authorList>
    </citation>
    <scope>NUCLEOTIDE SEQUENCE [LARGE SCALE GENOMIC DNA]</scope>
    <source>
        <strain evidence="8 9">MN07-A0370</strain>
    </source>
</reference>
<dbReference type="Pfam" id="PF00326">
    <property type="entry name" value="Peptidase_S9"/>
    <property type="match status" value="1"/>
</dbReference>
<dbReference type="InterPro" id="IPR002470">
    <property type="entry name" value="Peptidase_S9A"/>
</dbReference>
<feature type="region of interest" description="Disordered" evidence="5">
    <location>
        <begin position="1"/>
        <end position="20"/>
    </location>
</feature>
<dbReference type="PANTHER" id="PTHR11757">
    <property type="entry name" value="PROTEASE FAMILY S9A OLIGOPEPTIDASE"/>
    <property type="match status" value="1"/>
</dbReference>
<feature type="compositionally biased region" description="Low complexity" evidence="5">
    <location>
        <begin position="8"/>
        <end position="18"/>
    </location>
</feature>
<protein>
    <submittedName>
        <fullName evidence="8">Protease 2</fullName>
        <ecNumber evidence="8">3.4.21.83</ecNumber>
    </submittedName>
</protein>
<dbReference type="EC" id="3.4.21.83" evidence="8"/>
<dbReference type="InterPro" id="IPR001375">
    <property type="entry name" value="Peptidase_S9_cat"/>
</dbReference>
<dbReference type="PANTHER" id="PTHR11757:SF19">
    <property type="entry name" value="PROLYL ENDOPEPTIDASE-LIKE"/>
    <property type="match status" value="1"/>
</dbReference>
<dbReference type="PATRIC" id="fig|571913.6.peg.3506"/>
<dbReference type="GO" id="GO:0004252">
    <property type="term" value="F:serine-type endopeptidase activity"/>
    <property type="evidence" value="ECO:0007669"/>
    <property type="project" value="UniProtKB-EC"/>
</dbReference>
<evidence type="ECO:0000256" key="5">
    <source>
        <dbReference type="SAM" id="MobiDB-lite"/>
    </source>
</evidence>